<dbReference type="Gene3D" id="1.10.150.130">
    <property type="match status" value="1"/>
</dbReference>
<dbReference type="InterPro" id="IPR010998">
    <property type="entry name" value="Integrase_recombinase_N"/>
</dbReference>
<dbReference type="InterPro" id="IPR004107">
    <property type="entry name" value="Integrase_SAM-like_N"/>
</dbReference>
<sequence length="417" mass="46479">MTTPKKATRRPNGASSIYEGSDGWWHGRVTVGIRDNGKPDRRHVRGKTQAAVIRKVRELEKERDSGRVRKIGTPWTVEAWLTHWLENVARPTVRQSSYSAYEVAVRVHLIPGIGAHRLDRLTSEHLDSLYTRMVAKGSSAGTAHQAHRTVRTALGVADRRGYLPRGNPAAKGMVKPPRIEEEEIEPYTVEEVRRLLAEAGKRPRNSARWAMALALGMRQGEVLGLKWADVDLDAGTLRVRRGRQRPKYEHGCGGTCGRKAGYCKQRKNVRSETADTKSRAGKRPIGLPTELVALLRKHKEAQEAERAKAAQLWQDEGWLFATPTGGVLSTNTDYHDWKDLLKGAGIRDGRLHDARHTAATVLLLLGVPDRAVMGLMGWSNSAMAARYQHLTAKVRHDIAKQVGGLIWQAEEETEKAN</sequence>
<accession>A0A010ZKJ5</accession>
<reference evidence="7 8" key="1">
    <citation type="submission" date="2013-07" db="EMBL/GenBank/DDBJ databases">
        <authorList>
            <consortium name="DOE Joint Genome Institute"/>
            <person name="Eisen J."/>
            <person name="Huntemann M."/>
            <person name="Han J."/>
            <person name="Chen A."/>
            <person name="Kyrpides N."/>
            <person name="Mavromatis K."/>
            <person name="Markowitz V."/>
            <person name="Palaniappan K."/>
            <person name="Ivanova N."/>
            <person name="Schaumberg A."/>
            <person name="Pati A."/>
            <person name="Liolios K."/>
            <person name="Nordberg H.P."/>
            <person name="Cantor M.N."/>
            <person name="Hua S.X."/>
            <person name="Woyke T."/>
        </authorList>
    </citation>
    <scope>NUCLEOTIDE SEQUENCE [LARGE SCALE GENOMIC DNA]</scope>
    <source>
        <strain evidence="7 8">DSM 44712</strain>
    </source>
</reference>
<dbReference type="PANTHER" id="PTHR30349">
    <property type="entry name" value="PHAGE INTEGRASE-RELATED"/>
    <property type="match status" value="1"/>
</dbReference>
<evidence type="ECO:0000256" key="3">
    <source>
        <dbReference type="ARBA" id="ARBA00023172"/>
    </source>
</evidence>
<dbReference type="Pfam" id="PF00589">
    <property type="entry name" value="Phage_integrase"/>
    <property type="match status" value="1"/>
</dbReference>
<keyword evidence="3" id="KW-0233">DNA recombination</keyword>
<dbReference type="CDD" id="cd01189">
    <property type="entry name" value="INT_ICEBs1_C_like"/>
    <property type="match status" value="1"/>
</dbReference>
<dbReference type="InterPro" id="IPR002104">
    <property type="entry name" value="Integrase_catalytic"/>
</dbReference>
<dbReference type="InterPro" id="IPR013762">
    <property type="entry name" value="Integrase-like_cat_sf"/>
</dbReference>
<keyword evidence="1" id="KW-0229">DNA integration</keyword>
<evidence type="ECO:0000313" key="7">
    <source>
        <dbReference type="EMBL" id="EXG79174.1"/>
    </source>
</evidence>
<gene>
    <name evidence="7" type="ORF">CryarDRAFT_0200</name>
</gene>
<dbReference type="InterPro" id="IPR050090">
    <property type="entry name" value="Tyrosine_recombinase_XerCD"/>
</dbReference>
<dbReference type="Proteomes" id="UP000021053">
    <property type="component" value="Unassembled WGS sequence"/>
</dbReference>
<dbReference type="GO" id="GO:0015074">
    <property type="term" value="P:DNA integration"/>
    <property type="evidence" value="ECO:0007669"/>
    <property type="project" value="UniProtKB-KW"/>
</dbReference>
<protein>
    <submittedName>
        <fullName evidence="7">Site-specific recombinase XerD</fullName>
    </submittedName>
</protein>
<dbReference type="AlphaFoldDB" id="A0A010ZKJ5"/>
<dbReference type="PANTHER" id="PTHR30349:SF91">
    <property type="entry name" value="INTA PROTEIN"/>
    <property type="match status" value="1"/>
</dbReference>
<dbReference type="SUPFAM" id="SSF56349">
    <property type="entry name" value="DNA breaking-rejoining enzymes"/>
    <property type="match status" value="1"/>
</dbReference>
<dbReference type="GO" id="GO:0006310">
    <property type="term" value="P:DNA recombination"/>
    <property type="evidence" value="ECO:0007669"/>
    <property type="project" value="UniProtKB-KW"/>
</dbReference>
<evidence type="ECO:0000313" key="8">
    <source>
        <dbReference type="Proteomes" id="UP000021053"/>
    </source>
</evidence>
<keyword evidence="2 4" id="KW-0238">DNA-binding</keyword>
<proteinExistence type="predicted"/>
<dbReference type="OrthoDB" id="3175606at2"/>
<dbReference type="EMBL" id="JFBT01000001">
    <property type="protein sequence ID" value="EXG79174.1"/>
    <property type="molecule type" value="Genomic_DNA"/>
</dbReference>
<evidence type="ECO:0000256" key="4">
    <source>
        <dbReference type="PROSITE-ProRule" id="PRU01248"/>
    </source>
</evidence>
<dbReference type="PROSITE" id="PS51898">
    <property type="entry name" value="TYR_RECOMBINASE"/>
    <property type="match status" value="1"/>
</dbReference>
<keyword evidence="8" id="KW-1185">Reference proteome</keyword>
<organism evidence="7 8">
    <name type="scientific">Cryptosporangium arvum DSM 44712</name>
    <dbReference type="NCBI Taxonomy" id="927661"/>
    <lineage>
        <taxon>Bacteria</taxon>
        <taxon>Bacillati</taxon>
        <taxon>Actinomycetota</taxon>
        <taxon>Actinomycetes</taxon>
        <taxon>Cryptosporangiales</taxon>
        <taxon>Cryptosporangiaceae</taxon>
        <taxon>Cryptosporangium</taxon>
    </lineage>
</organism>
<evidence type="ECO:0000256" key="2">
    <source>
        <dbReference type="ARBA" id="ARBA00023125"/>
    </source>
</evidence>
<feature type="domain" description="Core-binding (CB)" evidence="6">
    <location>
        <begin position="75"/>
        <end position="158"/>
    </location>
</feature>
<dbReference type="PROSITE" id="PS51900">
    <property type="entry name" value="CB"/>
    <property type="match status" value="1"/>
</dbReference>
<comment type="caution">
    <text evidence="7">The sequence shown here is derived from an EMBL/GenBank/DDBJ whole genome shotgun (WGS) entry which is preliminary data.</text>
</comment>
<dbReference type="Gene3D" id="1.10.443.10">
    <property type="entry name" value="Intergrase catalytic core"/>
    <property type="match status" value="1"/>
</dbReference>
<feature type="domain" description="Tyr recombinase" evidence="5">
    <location>
        <begin position="182"/>
        <end position="400"/>
    </location>
</feature>
<dbReference type="GO" id="GO:0003677">
    <property type="term" value="F:DNA binding"/>
    <property type="evidence" value="ECO:0007669"/>
    <property type="project" value="UniProtKB-UniRule"/>
</dbReference>
<dbReference type="InterPro" id="IPR044068">
    <property type="entry name" value="CB"/>
</dbReference>
<dbReference type="InterPro" id="IPR011010">
    <property type="entry name" value="DNA_brk_join_enz"/>
</dbReference>
<name>A0A010ZKJ5_9ACTN</name>
<evidence type="ECO:0000259" key="6">
    <source>
        <dbReference type="PROSITE" id="PS51900"/>
    </source>
</evidence>
<dbReference type="HOGENOM" id="CLU_027562_17_1_11"/>
<dbReference type="RefSeq" id="WP_035847654.1">
    <property type="nucleotide sequence ID" value="NZ_KK073874.1"/>
</dbReference>
<evidence type="ECO:0000256" key="1">
    <source>
        <dbReference type="ARBA" id="ARBA00022908"/>
    </source>
</evidence>
<evidence type="ECO:0000259" key="5">
    <source>
        <dbReference type="PROSITE" id="PS51898"/>
    </source>
</evidence>
<dbReference type="Pfam" id="PF14659">
    <property type="entry name" value="Phage_int_SAM_3"/>
    <property type="match status" value="1"/>
</dbReference>